<keyword evidence="3" id="KW-1185">Reference proteome</keyword>
<feature type="signal peptide" evidence="1">
    <location>
        <begin position="1"/>
        <end position="22"/>
    </location>
</feature>
<name>A0ABS1DWJ7_RUBGE</name>
<reference evidence="2" key="1">
    <citation type="submission" date="2017-08" db="EMBL/GenBank/DDBJ databases">
        <authorList>
            <person name="Imhoff J.F."/>
            <person name="Rahn T."/>
            <person name="Kuenzel S."/>
            <person name="Neulinger S.C."/>
        </authorList>
    </citation>
    <scope>NUCLEOTIDE SEQUENCE</scope>
    <source>
        <strain evidence="2">IM 151</strain>
    </source>
</reference>
<comment type="caution">
    <text evidence="2">The sequence shown here is derived from an EMBL/GenBank/DDBJ whole genome shotgun (WGS) entry which is preliminary data.</text>
</comment>
<proteinExistence type="predicted"/>
<evidence type="ECO:0000313" key="2">
    <source>
        <dbReference type="EMBL" id="MBK1713858.1"/>
    </source>
</evidence>
<protein>
    <submittedName>
        <fullName evidence="2">Uncharacterized protein</fullName>
    </submittedName>
</protein>
<gene>
    <name evidence="2" type="ORF">CKO43_13845</name>
</gene>
<keyword evidence="1" id="KW-0732">Signal</keyword>
<sequence length="60" mass="6356">MSTPVTGAWRPLSLLRSPRALAAQPLVLPAVPDACVLQGKAGKCCGSKPRCKNCPARRKK</sequence>
<evidence type="ECO:0000313" key="3">
    <source>
        <dbReference type="Proteomes" id="UP001041814"/>
    </source>
</evidence>
<accession>A0ABS1DWJ7</accession>
<dbReference type="EMBL" id="NRRU01000049">
    <property type="protein sequence ID" value="MBK1713858.1"/>
    <property type="molecule type" value="Genomic_DNA"/>
</dbReference>
<dbReference type="Proteomes" id="UP001041814">
    <property type="component" value="Unassembled WGS sequence"/>
</dbReference>
<feature type="chain" id="PRO_5046816155" evidence="1">
    <location>
        <begin position="23"/>
        <end position="60"/>
    </location>
</feature>
<organism evidence="2 3">
    <name type="scientific">Rubrivivax gelatinosus</name>
    <name type="common">Rhodocyclus gelatinosus</name>
    <name type="synonym">Rhodopseudomonas gelatinosa</name>
    <dbReference type="NCBI Taxonomy" id="28068"/>
    <lineage>
        <taxon>Bacteria</taxon>
        <taxon>Pseudomonadati</taxon>
        <taxon>Pseudomonadota</taxon>
        <taxon>Betaproteobacteria</taxon>
        <taxon>Burkholderiales</taxon>
        <taxon>Sphaerotilaceae</taxon>
        <taxon>Rubrivivax</taxon>
    </lineage>
</organism>
<reference evidence="2" key="2">
    <citation type="journal article" date="2020" name="Microorganisms">
        <title>Osmotic Adaptation and Compatible Solute Biosynthesis of Phototrophic Bacteria as Revealed from Genome Analyses.</title>
        <authorList>
            <person name="Imhoff J.F."/>
            <person name="Rahn T."/>
            <person name="Kunzel S."/>
            <person name="Keller A."/>
            <person name="Neulinger S.C."/>
        </authorList>
    </citation>
    <scope>NUCLEOTIDE SEQUENCE</scope>
    <source>
        <strain evidence="2">IM 151</strain>
    </source>
</reference>
<evidence type="ECO:0000256" key="1">
    <source>
        <dbReference type="SAM" id="SignalP"/>
    </source>
</evidence>